<name>A0A1S6HKT9_9GAMM</name>
<reference evidence="2 3" key="1">
    <citation type="submission" date="2016-03" db="EMBL/GenBank/DDBJ databases">
        <title>Complete genome sequence of Shewanella psychrophila WP2, a deep sea bacterium isolated from west Pacific sediment.</title>
        <authorList>
            <person name="Xu G."/>
            <person name="Jian H."/>
        </authorList>
    </citation>
    <scope>NUCLEOTIDE SEQUENCE [LARGE SCALE GENOMIC DNA]</scope>
    <source>
        <strain evidence="2 3">WP2</strain>
    </source>
</reference>
<dbReference type="RefSeq" id="WP_077751468.1">
    <property type="nucleotide sequence ID" value="NZ_CP014782.1"/>
</dbReference>
<dbReference type="KEGG" id="spsw:Sps_00948"/>
<protein>
    <recommendedName>
        <fullName evidence="1">ABM domain-containing protein</fullName>
    </recommendedName>
</protein>
<dbReference type="AlphaFoldDB" id="A0A1S6HKT9"/>
<proteinExistence type="predicted"/>
<dbReference type="STRING" id="225848.Sps_00948"/>
<evidence type="ECO:0000313" key="2">
    <source>
        <dbReference type="EMBL" id="AQS36137.1"/>
    </source>
</evidence>
<dbReference type="Pfam" id="PF03992">
    <property type="entry name" value="ABM"/>
    <property type="match status" value="1"/>
</dbReference>
<dbReference type="SUPFAM" id="SSF54909">
    <property type="entry name" value="Dimeric alpha+beta barrel"/>
    <property type="match status" value="1"/>
</dbReference>
<evidence type="ECO:0000313" key="3">
    <source>
        <dbReference type="Proteomes" id="UP000189545"/>
    </source>
</evidence>
<evidence type="ECO:0000259" key="1">
    <source>
        <dbReference type="PROSITE" id="PS51725"/>
    </source>
</evidence>
<keyword evidence="3" id="KW-1185">Reference proteome</keyword>
<dbReference type="PANTHER" id="PTHR33336:SF15">
    <property type="entry name" value="ABM DOMAIN-CONTAINING PROTEIN"/>
    <property type="match status" value="1"/>
</dbReference>
<gene>
    <name evidence="2" type="ORF">Sps_00948</name>
</gene>
<accession>A0A1S6HKT9</accession>
<dbReference type="PANTHER" id="PTHR33336">
    <property type="entry name" value="QUINOL MONOOXYGENASE YGIN-RELATED"/>
    <property type="match status" value="1"/>
</dbReference>
<dbReference type="InterPro" id="IPR050744">
    <property type="entry name" value="AI-2_Isomerase_LsrG"/>
</dbReference>
<dbReference type="GO" id="GO:0003824">
    <property type="term" value="F:catalytic activity"/>
    <property type="evidence" value="ECO:0007669"/>
    <property type="project" value="TreeGrafter"/>
</dbReference>
<dbReference type="PROSITE" id="PS51725">
    <property type="entry name" value="ABM"/>
    <property type="match status" value="1"/>
</dbReference>
<feature type="domain" description="ABM" evidence="1">
    <location>
        <begin position="2"/>
        <end position="90"/>
    </location>
</feature>
<dbReference type="Proteomes" id="UP000189545">
    <property type="component" value="Chromosome"/>
</dbReference>
<dbReference type="Gene3D" id="3.30.70.100">
    <property type="match status" value="1"/>
</dbReference>
<sequence length="98" mass="11226">MINITATFHAKKGQEASLEVLLSAMLTPTRNEAGCISYRLFKDQTKPNIFIFQEEFSGQQAFDDHCQQPHFITLLQQLEGLLEQEPKISFLTPIENKQ</sequence>
<dbReference type="InterPro" id="IPR011008">
    <property type="entry name" value="Dimeric_a/b-barrel"/>
</dbReference>
<dbReference type="EMBL" id="CP014782">
    <property type="protein sequence ID" value="AQS36137.1"/>
    <property type="molecule type" value="Genomic_DNA"/>
</dbReference>
<organism evidence="2 3">
    <name type="scientific">Shewanella psychrophila</name>
    <dbReference type="NCBI Taxonomy" id="225848"/>
    <lineage>
        <taxon>Bacteria</taxon>
        <taxon>Pseudomonadati</taxon>
        <taxon>Pseudomonadota</taxon>
        <taxon>Gammaproteobacteria</taxon>
        <taxon>Alteromonadales</taxon>
        <taxon>Shewanellaceae</taxon>
        <taxon>Shewanella</taxon>
    </lineage>
</organism>
<dbReference type="InterPro" id="IPR007138">
    <property type="entry name" value="ABM_dom"/>
</dbReference>
<dbReference type="OrthoDB" id="6912333at2"/>